<reference evidence="2" key="1">
    <citation type="journal article" date="2022" name="Mol. Ecol. Resour.">
        <title>The genomes of chicory, endive, great burdock and yacon provide insights into Asteraceae palaeo-polyploidization history and plant inulin production.</title>
        <authorList>
            <person name="Fan W."/>
            <person name="Wang S."/>
            <person name="Wang H."/>
            <person name="Wang A."/>
            <person name="Jiang F."/>
            <person name="Liu H."/>
            <person name="Zhao H."/>
            <person name="Xu D."/>
            <person name="Zhang Y."/>
        </authorList>
    </citation>
    <scope>NUCLEOTIDE SEQUENCE [LARGE SCALE GENOMIC DNA]</scope>
    <source>
        <strain evidence="2">cv. Yunnan</strain>
    </source>
</reference>
<name>A0ACB9K904_9ASTR</name>
<gene>
    <name evidence="1" type="ORF">L1987_02851</name>
</gene>
<sequence>MGGVFTATQWQELERQRKIYMYLMASIPIPPQLLLPLSTQSNRVSTGLRFSNGSDPEPWRCRRTDGKKWRCSKDVAPDQKYCERHVHKTRARSRKHVEIQSQNVKQNQQARCGEWFLKNDTSPVSQSNNQFQLPVHSPSSGLKKDHVLKQDFKGNNQQNPYLGPNNYGINTSGNDTDAWSRIAGGDECSLSLSVQSGGNEVGFDHESFQMAVGMLRGDRDACGDVINPHHQWLNQASWAGSGGSGLAPGGPLGEALCLGMTSTQNEPYSHAYSYSTTTSSSCEGGGGGGHGLDFNFVNPHDG</sequence>
<dbReference type="EMBL" id="CM042018">
    <property type="protein sequence ID" value="KAI3828742.1"/>
    <property type="molecule type" value="Genomic_DNA"/>
</dbReference>
<accession>A0ACB9K904</accession>
<protein>
    <submittedName>
        <fullName evidence="1">Uncharacterized protein</fullName>
    </submittedName>
</protein>
<evidence type="ECO:0000313" key="2">
    <source>
        <dbReference type="Proteomes" id="UP001056120"/>
    </source>
</evidence>
<comment type="caution">
    <text evidence="1">The sequence shown here is derived from an EMBL/GenBank/DDBJ whole genome shotgun (WGS) entry which is preliminary data.</text>
</comment>
<dbReference type="Proteomes" id="UP001056120">
    <property type="component" value="Linkage Group LG01"/>
</dbReference>
<proteinExistence type="predicted"/>
<evidence type="ECO:0000313" key="1">
    <source>
        <dbReference type="EMBL" id="KAI3828742.1"/>
    </source>
</evidence>
<reference evidence="1 2" key="2">
    <citation type="journal article" date="2022" name="Mol. Ecol. Resour.">
        <title>The genomes of chicory, endive, great burdock and yacon provide insights into Asteraceae paleo-polyploidization history and plant inulin production.</title>
        <authorList>
            <person name="Fan W."/>
            <person name="Wang S."/>
            <person name="Wang H."/>
            <person name="Wang A."/>
            <person name="Jiang F."/>
            <person name="Liu H."/>
            <person name="Zhao H."/>
            <person name="Xu D."/>
            <person name="Zhang Y."/>
        </authorList>
    </citation>
    <scope>NUCLEOTIDE SEQUENCE [LARGE SCALE GENOMIC DNA]</scope>
    <source>
        <strain evidence="2">cv. Yunnan</strain>
        <tissue evidence="1">Leaves</tissue>
    </source>
</reference>
<keyword evidence="2" id="KW-1185">Reference proteome</keyword>
<organism evidence="1 2">
    <name type="scientific">Smallanthus sonchifolius</name>
    <dbReference type="NCBI Taxonomy" id="185202"/>
    <lineage>
        <taxon>Eukaryota</taxon>
        <taxon>Viridiplantae</taxon>
        <taxon>Streptophyta</taxon>
        <taxon>Embryophyta</taxon>
        <taxon>Tracheophyta</taxon>
        <taxon>Spermatophyta</taxon>
        <taxon>Magnoliopsida</taxon>
        <taxon>eudicotyledons</taxon>
        <taxon>Gunneridae</taxon>
        <taxon>Pentapetalae</taxon>
        <taxon>asterids</taxon>
        <taxon>campanulids</taxon>
        <taxon>Asterales</taxon>
        <taxon>Asteraceae</taxon>
        <taxon>Asteroideae</taxon>
        <taxon>Heliantheae alliance</taxon>
        <taxon>Millerieae</taxon>
        <taxon>Smallanthus</taxon>
    </lineage>
</organism>